<keyword evidence="2 5" id="KW-0812">Transmembrane</keyword>
<reference evidence="7" key="1">
    <citation type="journal article" date="2015" name="Nature">
        <title>Complex archaea that bridge the gap between prokaryotes and eukaryotes.</title>
        <authorList>
            <person name="Spang A."/>
            <person name="Saw J.H."/>
            <person name="Jorgensen S.L."/>
            <person name="Zaremba-Niedzwiedzka K."/>
            <person name="Martijn J."/>
            <person name="Lind A.E."/>
            <person name="van Eijk R."/>
            <person name="Schleper C."/>
            <person name="Guy L."/>
            <person name="Ettema T.J."/>
        </authorList>
    </citation>
    <scope>NUCLEOTIDE SEQUENCE</scope>
</reference>
<evidence type="ECO:0000256" key="2">
    <source>
        <dbReference type="ARBA" id="ARBA00022692"/>
    </source>
</evidence>
<proteinExistence type="predicted"/>
<dbReference type="Pfam" id="PF04138">
    <property type="entry name" value="GtrA_DPMS_TM"/>
    <property type="match status" value="1"/>
</dbReference>
<evidence type="ECO:0000313" key="7">
    <source>
        <dbReference type="EMBL" id="KKL11406.1"/>
    </source>
</evidence>
<evidence type="ECO:0000256" key="1">
    <source>
        <dbReference type="ARBA" id="ARBA00004141"/>
    </source>
</evidence>
<dbReference type="AlphaFoldDB" id="A0A0F9D0Q5"/>
<dbReference type="PANTHER" id="PTHR43861:SF6">
    <property type="entry name" value="METHYLTRANSFERASE TYPE 11"/>
    <property type="match status" value="1"/>
</dbReference>
<feature type="non-terminal residue" evidence="7">
    <location>
        <position position="1"/>
    </location>
</feature>
<dbReference type="EMBL" id="LAZR01041666">
    <property type="protein sequence ID" value="KKL11406.1"/>
    <property type="molecule type" value="Genomic_DNA"/>
</dbReference>
<name>A0A0F9D0Q5_9ZZZZ</name>
<comment type="caution">
    <text evidence="7">The sequence shown here is derived from an EMBL/GenBank/DDBJ whole genome shotgun (WGS) entry which is preliminary data.</text>
</comment>
<keyword evidence="3 5" id="KW-1133">Transmembrane helix</keyword>
<dbReference type="SUPFAM" id="SSF53335">
    <property type="entry name" value="S-adenosyl-L-methionine-dependent methyltransferases"/>
    <property type="match status" value="1"/>
</dbReference>
<dbReference type="InterPro" id="IPR007267">
    <property type="entry name" value="GtrA_DPMS_TM"/>
</dbReference>
<dbReference type="Pfam" id="PF13489">
    <property type="entry name" value="Methyltransf_23"/>
    <property type="match status" value="1"/>
</dbReference>
<dbReference type="InterPro" id="IPR029063">
    <property type="entry name" value="SAM-dependent_MTases_sf"/>
</dbReference>
<feature type="domain" description="GtrA/DPMS transmembrane" evidence="6">
    <location>
        <begin position="33"/>
        <end position="111"/>
    </location>
</feature>
<accession>A0A0F9D0Q5</accession>
<dbReference type="CDD" id="cd02440">
    <property type="entry name" value="AdoMet_MTases"/>
    <property type="match status" value="1"/>
</dbReference>
<sequence>YKFIICKSGTWSFVFWFNFSSFQNNKFITRIKTNNYIINYHWTFRHKKSTNKNVVVGWFKYLGNSAIGDGTDLVVLAFLTEVFGMWYMLSALLASGVASIIKYSIANKLIWKEKKRTAKDEDYEWVSFFKGLPWQKRWKRIIANIVKDFAEIPNGSAGKLLDIGCGSSPQGLLINHDDYVGFDINNSKIRYMNGKHLLNHNSFITGGFDEIQDMVLAESQDTVICIEVIEHLKHMEVVRQGLKVMHNKLKPNGKLILATPNFGGFRGKWMDKLYGIFQKGAYKDEHQLKFNLPTLKELCEEMGFQYIESKIPSGADMICLFQKVG</sequence>
<dbReference type="GO" id="GO:0016020">
    <property type="term" value="C:membrane"/>
    <property type="evidence" value="ECO:0007669"/>
    <property type="project" value="UniProtKB-SubCell"/>
</dbReference>
<gene>
    <name evidence="7" type="ORF">LCGC14_2546130</name>
</gene>
<evidence type="ECO:0000256" key="4">
    <source>
        <dbReference type="ARBA" id="ARBA00023136"/>
    </source>
</evidence>
<protein>
    <recommendedName>
        <fullName evidence="6">GtrA/DPMS transmembrane domain-containing protein</fullName>
    </recommendedName>
</protein>
<dbReference type="GO" id="GO:0000271">
    <property type="term" value="P:polysaccharide biosynthetic process"/>
    <property type="evidence" value="ECO:0007669"/>
    <property type="project" value="InterPro"/>
</dbReference>
<evidence type="ECO:0000256" key="3">
    <source>
        <dbReference type="ARBA" id="ARBA00022989"/>
    </source>
</evidence>
<organism evidence="7">
    <name type="scientific">marine sediment metagenome</name>
    <dbReference type="NCBI Taxonomy" id="412755"/>
    <lineage>
        <taxon>unclassified sequences</taxon>
        <taxon>metagenomes</taxon>
        <taxon>ecological metagenomes</taxon>
    </lineage>
</organism>
<keyword evidence="4 5" id="KW-0472">Membrane</keyword>
<evidence type="ECO:0000259" key="6">
    <source>
        <dbReference type="Pfam" id="PF04138"/>
    </source>
</evidence>
<dbReference type="Gene3D" id="3.40.50.150">
    <property type="entry name" value="Vaccinia Virus protein VP39"/>
    <property type="match status" value="1"/>
</dbReference>
<feature type="transmembrane region" description="Helical" evidence="5">
    <location>
        <begin position="85"/>
        <end position="105"/>
    </location>
</feature>
<evidence type="ECO:0000256" key="5">
    <source>
        <dbReference type="SAM" id="Phobius"/>
    </source>
</evidence>
<dbReference type="PANTHER" id="PTHR43861">
    <property type="entry name" value="TRANS-ACONITATE 2-METHYLTRANSFERASE-RELATED"/>
    <property type="match status" value="1"/>
</dbReference>
<comment type="subcellular location">
    <subcellularLocation>
        <location evidence="1">Membrane</location>
        <topology evidence="1">Multi-pass membrane protein</topology>
    </subcellularLocation>
</comment>